<comment type="caution">
    <text evidence="2">The sequence shown here is derived from an EMBL/GenBank/DDBJ whole genome shotgun (WGS) entry which is preliminary data.</text>
</comment>
<keyword evidence="1" id="KW-1133">Transmembrane helix</keyword>
<feature type="transmembrane region" description="Helical" evidence="1">
    <location>
        <begin position="34"/>
        <end position="54"/>
    </location>
</feature>
<dbReference type="AlphaFoldDB" id="A0A2N3YI82"/>
<reference evidence="2 3" key="1">
    <citation type="submission" date="2017-12" db="EMBL/GenBank/DDBJ databases">
        <title>Sequencing the genomes of 1000 Actinobacteria strains.</title>
        <authorList>
            <person name="Klenk H.-P."/>
        </authorList>
    </citation>
    <scope>NUCLEOTIDE SEQUENCE [LARGE SCALE GENOMIC DNA]</scope>
    <source>
        <strain evidence="2 3">DSM 12806</strain>
    </source>
</reference>
<keyword evidence="3" id="KW-1185">Reference proteome</keyword>
<evidence type="ECO:0000313" key="3">
    <source>
        <dbReference type="Proteomes" id="UP000233781"/>
    </source>
</evidence>
<protein>
    <submittedName>
        <fullName evidence="2">Uncharacterized protein</fullName>
    </submittedName>
</protein>
<evidence type="ECO:0000256" key="1">
    <source>
        <dbReference type="SAM" id="Phobius"/>
    </source>
</evidence>
<gene>
    <name evidence="2" type="ORF">ATL31_1380</name>
</gene>
<sequence>MPPSSRFSVLPFPRWSTTTAGGSRVSCTACCLPLPLGCLTTVVAVAVPAAVALLRRHGPRG</sequence>
<proteinExistence type="predicted"/>
<accession>A0A2N3YI82</accession>
<dbReference type="EMBL" id="PJNE01000001">
    <property type="protein sequence ID" value="PKW26566.1"/>
    <property type="molecule type" value="Genomic_DNA"/>
</dbReference>
<keyword evidence="1" id="KW-0472">Membrane</keyword>
<dbReference type="Proteomes" id="UP000233781">
    <property type="component" value="Unassembled WGS sequence"/>
</dbReference>
<evidence type="ECO:0000313" key="2">
    <source>
        <dbReference type="EMBL" id="PKW26566.1"/>
    </source>
</evidence>
<name>A0A2N3YI82_9MICO</name>
<keyword evidence="1" id="KW-0812">Transmembrane</keyword>
<organism evidence="2 3">
    <name type="scientific">Phycicoccus duodecadis</name>
    <dbReference type="NCBI Taxonomy" id="173053"/>
    <lineage>
        <taxon>Bacteria</taxon>
        <taxon>Bacillati</taxon>
        <taxon>Actinomycetota</taxon>
        <taxon>Actinomycetes</taxon>
        <taxon>Micrococcales</taxon>
        <taxon>Intrasporangiaceae</taxon>
        <taxon>Phycicoccus</taxon>
    </lineage>
</organism>